<proteinExistence type="predicted"/>
<gene>
    <name evidence="2" type="ORF">BOKJ2_LOCUS8727</name>
</gene>
<evidence type="ECO:0008006" key="4">
    <source>
        <dbReference type="Google" id="ProtNLM"/>
    </source>
</evidence>
<organism evidence="2 3">
    <name type="scientific">Bursaphelenchus okinawaensis</name>
    <dbReference type="NCBI Taxonomy" id="465554"/>
    <lineage>
        <taxon>Eukaryota</taxon>
        <taxon>Metazoa</taxon>
        <taxon>Ecdysozoa</taxon>
        <taxon>Nematoda</taxon>
        <taxon>Chromadorea</taxon>
        <taxon>Rhabditida</taxon>
        <taxon>Tylenchina</taxon>
        <taxon>Tylenchomorpha</taxon>
        <taxon>Aphelenchoidea</taxon>
        <taxon>Aphelenchoididae</taxon>
        <taxon>Bursaphelenchus</taxon>
    </lineage>
</organism>
<dbReference type="Proteomes" id="UP000783686">
    <property type="component" value="Unassembled WGS sequence"/>
</dbReference>
<name>A0A811KX28_9BILA</name>
<dbReference type="EMBL" id="CAJFDH010000004">
    <property type="protein sequence ID" value="CAD5220004.1"/>
    <property type="molecule type" value="Genomic_DNA"/>
</dbReference>
<evidence type="ECO:0000256" key="1">
    <source>
        <dbReference type="SAM" id="Phobius"/>
    </source>
</evidence>
<feature type="transmembrane region" description="Helical" evidence="1">
    <location>
        <begin position="74"/>
        <end position="99"/>
    </location>
</feature>
<feature type="transmembrane region" description="Helical" evidence="1">
    <location>
        <begin position="176"/>
        <end position="199"/>
    </location>
</feature>
<protein>
    <recommendedName>
        <fullName evidence="4">G_PROTEIN_RECEP_F1_2 domain-containing protein</fullName>
    </recommendedName>
</protein>
<keyword evidence="1" id="KW-1133">Transmembrane helix</keyword>
<dbReference type="Gene3D" id="1.20.1070.10">
    <property type="entry name" value="Rhodopsin 7-helix transmembrane proteins"/>
    <property type="match status" value="1"/>
</dbReference>
<keyword evidence="1" id="KW-0812">Transmembrane</keyword>
<dbReference type="EMBL" id="CAJFCW020000004">
    <property type="protein sequence ID" value="CAG9113121.1"/>
    <property type="molecule type" value="Genomic_DNA"/>
</dbReference>
<feature type="transmembrane region" description="Helical" evidence="1">
    <location>
        <begin position="214"/>
        <end position="237"/>
    </location>
</feature>
<sequence length="277" mass="32461">MTLSTHLVSTITPDGYFSVADGKIYSACLFYTYHFVVQVCTFLFDLKYAIVAVERTRAFNYRLQYQLFCSSRFAWHYVLKVTLFSILVVTIKCVIIYNLTSGDDIDRRLQQTFIFEEYYYGFITAYVFAGTSVPYAIFKFYILNKTIQRSVNEERNLSAQYVVRQVQRSLTYVKRLIIVFTSVIVFCGICMVMGMYFYYGCNEKSFELRIVNCIIYIVAGLYNISCNYYLVLVFPQLQRAVGRDFKMLRKYHDNSLAIVPLAKETNIYFEQLQASWG</sequence>
<dbReference type="Proteomes" id="UP000614601">
    <property type="component" value="Unassembled WGS sequence"/>
</dbReference>
<evidence type="ECO:0000313" key="2">
    <source>
        <dbReference type="EMBL" id="CAD5220004.1"/>
    </source>
</evidence>
<keyword evidence="3" id="KW-1185">Reference proteome</keyword>
<comment type="caution">
    <text evidence="2">The sequence shown here is derived from an EMBL/GenBank/DDBJ whole genome shotgun (WGS) entry which is preliminary data.</text>
</comment>
<evidence type="ECO:0000313" key="3">
    <source>
        <dbReference type="Proteomes" id="UP000614601"/>
    </source>
</evidence>
<reference evidence="2" key="1">
    <citation type="submission" date="2020-09" db="EMBL/GenBank/DDBJ databases">
        <authorList>
            <person name="Kikuchi T."/>
        </authorList>
    </citation>
    <scope>NUCLEOTIDE SEQUENCE</scope>
    <source>
        <strain evidence="2">SH1</strain>
    </source>
</reference>
<dbReference type="OrthoDB" id="10532683at2759"/>
<feature type="transmembrane region" description="Helical" evidence="1">
    <location>
        <begin position="31"/>
        <end position="53"/>
    </location>
</feature>
<accession>A0A811KX28</accession>
<feature type="transmembrane region" description="Helical" evidence="1">
    <location>
        <begin position="119"/>
        <end position="142"/>
    </location>
</feature>
<dbReference type="AlphaFoldDB" id="A0A811KX28"/>
<keyword evidence="1" id="KW-0472">Membrane</keyword>